<accession>A0A8J6KA96</accession>
<keyword evidence="2" id="KW-1185">Reference proteome</keyword>
<evidence type="ECO:0000313" key="1">
    <source>
        <dbReference type="EMBL" id="KAG9484385.1"/>
    </source>
</evidence>
<organism evidence="1 2">
    <name type="scientific">Eleutherodactylus coqui</name>
    <name type="common">Puerto Rican coqui</name>
    <dbReference type="NCBI Taxonomy" id="57060"/>
    <lineage>
        <taxon>Eukaryota</taxon>
        <taxon>Metazoa</taxon>
        <taxon>Chordata</taxon>
        <taxon>Craniata</taxon>
        <taxon>Vertebrata</taxon>
        <taxon>Euteleostomi</taxon>
        <taxon>Amphibia</taxon>
        <taxon>Batrachia</taxon>
        <taxon>Anura</taxon>
        <taxon>Neobatrachia</taxon>
        <taxon>Hyloidea</taxon>
        <taxon>Eleutherodactylidae</taxon>
        <taxon>Eleutherodactylinae</taxon>
        <taxon>Eleutherodactylus</taxon>
        <taxon>Eleutherodactylus</taxon>
    </lineage>
</organism>
<name>A0A8J6KA96_ELECQ</name>
<dbReference type="Proteomes" id="UP000770717">
    <property type="component" value="Unassembled WGS sequence"/>
</dbReference>
<gene>
    <name evidence="1" type="ORF">GDO78_010003</name>
</gene>
<dbReference type="EMBL" id="WNTK01000005">
    <property type="protein sequence ID" value="KAG9484385.1"/>
    <property type="molecule type" value="Genomic_DNA"/>
</dbReference>
<comment type="caution">
    <text evidence="1">The sequence shown here is derived from an EMBL/GenBank/DDBJ whole genome shotgun (WGS) entry which is preliminary data.</text>
</comment>
<reference evidence="1" key="1">
    <citation type="thesis" date="2020" institute="ProQuest LLC" country="789 East Eisenhower Parkway, Ann Arbor, MI, USA">
        <title>Comparative Genomics and Chromosome Evolution.</title>
        <authorList>
            <person name="Mudd A.B."/>
        </authorList>
    </citation>
    <scope>NUCLEOTIDE SEQUENCE</scope>
    <source>
        <strain evidence="1">HN-11 Male</strain>
        <tissue evidence="1">Kidney and liver</tissue>
    </source>
</reference>
<dbReference type="AlphaFoldDB" id="A0A8J6KA96"/>
<sequence>MKTYYSFSMIFYNVNSRGVFGHKDRTNQQEHTVYYELRSQFWTFLESVQLNHRPCISNYCRSLDKLNSLPSVTTQLNSRTRTIGHFEQRKT</sequence>
<protein>
    <submittedName>
        <fullName evidence="1">Uncharacterized protein</fullName>
    </submittedName>
</protein>
<proteinExistence type="predicted"/>
<evidence type="ECO:0000313" key="2">
    <source>
        <dbReference type="Proteomes" id="UP000770717"/>
    </source>
</evidence>